<dbReference type="Pfam" id="PF03364">
    <property type="entry name" value="Polyketide_cyc"/>
    <property type="match status" value="2"/>
</dbReference>
<reference evidence="2 3" key="1">
    <citation type="journal article" date="2014" name="Genome Announc.">
        <title>Draft Genome Sequence of the Antitrypanosomally Active Sponge-Associated Bacterium Actinokineospora sp. Strain EG49.</title>
        <authorList>
            <person name="Harjes J."/>
            <person name="Ryu T."/>
            <person name="Abdelmohsen U.R."/>
            <person name="Moitinho-Silva L."/>
            <person name="Horn H."/>
            <person name="Ravasi T."/>
            <person name="Hentschel U."/>
        </authorList>
    </citation>
    <scope>NUCLEOTIDE SEQUENCE [LARGE SCALE GENOMIC DNA]</scope>
    <source>
        <strain evidence="2 3">EG49</strain>
    </source>
</reference>
<organism evidence="2 3">
    <name type="scientific">Actinokineospora spheciospongiae</name>
    <dbReference type="NCBI Taxonomy" id="909613"/>
    <lineage>
        <taxon>Bacteria</taxon>
        <taxon>Bacillati</taxon>
        <taxon>Actinomycetota</taxon>
        <taxon>Actinomycetes</taxon>
        <taxon>Pseudonocardiales</taxon>
        <taxon>Pseudonocardiaceae</taxon>
        <taxon>Actinokineospora</taxon>
    </lineage>
</organism>
<feature type="domain" description="Coenzyme Q-binding protein COQ10 START" evidence="1">
    <location>
        <begin position="1"/>
        <end position="105"/>
    </location>
</feature>
<dbReference type="eggNOG" id="COG2867">
    <property type="taxonomic scope" value="Bacteria"/>
</dbReference>
<gene>
    <name evidence="2" type="ORF">UO65_1318</name>
</gene>
<dbReference type="SUPFAM" id="SSF55961">
    <property type="entry name" value="Bet v1-like"/>
    <property type="match status" value="2"/>
</dbReference>
<protein>
    <submittedName>
        <fullName evidence="2">Aromatase</fullName>
    </submittedName>
</protein>
<sequence length="296" mass="33152">MDAAADTLFDLIAEVEQAKRVFTTVIHTEYLRREETSDRVERWSWDDKTGVVRNWRASRTLDRGAGRITFRHENPPAGLDSVTGEWTFKPLSADRTTVELRHDFQAADQQAGERLDRGAATQLAQLARFAADLERIREYEVSYEVELLIPASADELYDYFSDAARWPERIPHCLSVRLSEDVAPAQVVEMDVQVPSGAVHTTKQARICFPGEKVVWRQLAGLPPLDDALFGYMSFTPTEGGVLARAGSTELLKPRAVAKRGWEAQEAKDHVAEVRGGRNLDALNSAAEYLARKAAR</sequence>
<dbReference type="Proteomes" id="UP000019277">
    <property type="component" value="Unassembled WGS sequence"/>
</dbReference>
<accession>W7IQY5</accession>
<dbReference type="Gene3D" id="3.30.530.20">
    <property type="match status" value="2"/>
</dbReference>
<dbReference type="STRING" id="909613.UO65_1318"/>
<evidence type="ECO:0000259" key="1">
    <source>
        <dbReference type="Pfam" id="PF03364"/>
    </source>
</evidence>
<dbReference type="EMBL" id="AYXG01000048">
    <property type="protein sequence ID" value="EWC63320.1"/>
    <property type="molecule type" value="Genomic_DNA"/>
</dbReference>
<evidence type="ECO:0000313" key="3">
    <source>
        <dbReference type="Proteomes" id="UP000019277"/>
    </source>
</evidence>
<keyword evidence="3" id="KW-1185">Reference proteome</keyword>
<dbReference type="AlphaFoldDB" id="W7IQY5"/>
<dbReference type="InterPro" id="IPR005031">
    <property type="entry name" value="COQ10_START"/>
</dbReference>
<evidence type="ECO:0000313" key="2">
    <source>
        <dbReference type="EMBL" id="EWC63320.1"/>
    </source>
</evidence>
<name>W7IQY5_9PSEU</name>
<feature type="domain" description="Coenzyme Q-binding protein COQ10 START" evidence="1">
    <location>
        <begin position="149"/>
        <end position="204"/>
    </location>
</feature>
<comment type="caution">
    <text evidence="2">The sequence shown here is derived from an EMBL/GenBank/DDBJ whole genome shotgun (WGS) entry which is preliminary data.</text>
</comment>
<dbReference type="InterPro" id="IPR023393">
    <property type="entry name" value="START-like_dom_sf"/>
</dbReference>
<proteinExistence type="predicted"/>